<protein>
    <submittedName>
        <fullName evidence="1">Uncharacterized protein</fullName>
    </submittedName>
</protein>
<comment type="caution">
    <text evidence="1">The sequence shown here is derived from an EMBL/GenBank/DDBJ whole genome shotgun (WGS) entry which is preliminary data.</text>
</comment>
<dbReference type="Proteomes" id="UP000249363">
    <property type="component" value="Unassembled WGS sequence"/>
</dbReference>
<evidence type="ECO:0000313" key="1">
    <source>
        <dbReference type="EMBL" id="RAO64907.1"/>
    </source>
</evidence>
<dbReference type="OrthoDB" id="10505329at2759"/>
<evidence type="ECO:0000313" key="2">
    <source>
        <dbReference type="Proteomes" id="UP000249363"/>
    </source>
</evidence>
<reference evidence="1 2" key="1">
    <citation type="journal article" date="2017" name="Biotechnol. Biofuels">
        <title>Differential beta-glucosidase expression as a function of carbon source availability in Talaromyces amestolkiae: a genomic and proteomic approach.</title>
        <authorList>
            <person name="de Eugenio L.I."/>
            <person name="Mendez-Liter J.A."/>
            <person name="Nieto-Dominguez M."/>
            <person name="Alonso L."/>
            <person name="Gil-Munoz J."/>
            <person name="Barriuso J."/>
            <person name="Prieto A."/>
            <person name="Martinez M.J."/>
        </authorList>
    </citation>
    <scope>NUCLEOTIDE SEQUENCE [LARGE SCALE GENOMIC DNA]</scope>
    <source>
        <strain evidence="1 2">CIB</strain>
    </source>
</reference>
<dbReference type="EMBL" id="MIKG01000001">
    <property type="protein sequence ID" value="RAO64907.1"/>
    <property type="molecule type" value="Genomic_DNA"/>
</dbReference>
<proteinExistence type="predicted"/>
<organism evidence="1 2">
    <name type="scientific">Talaromyces amestolkiae</name>
    <dbReference type="NCBI Taxonomy" id="1196081"/>
    <lineage>
        <taxon>Eukaryota</taxon>
        <taxon>Fungi</taxon>
        <taxon>Dikarya</taxon>
        <taxon>Ascomycota</taxon>
        <taxon>Pezizomycotina</taxon>
        <taxon>Eurotiomycetes</taxon>
        <taxon>Eurotiomycetidae</taxon>
        <taxon>Eurotiales</taxon>
        <taxon>Trichocomaceae</taxon>
        <taxon>Talaromyces</taxon>
        <taxon>Talaromyces sect. Talaromyces</taxon>
    </lineage>
</organism>
<accession>A0A364KMY6</accession>
<dbReference type="RefSeq" id="XP_040729424.1">
    <property type="nucleotide sequence ID" value="XM_040882078.1"/>
</dbReference>
<sequence>MRTIAPIAAPATAINNPSRILPALLSVDFVGTAAPLVLVPLLPAAEEIDGAGVVAGMVLASDEVTRTVVAPVELPVEDAEAEPVNVAEDPGAELVVEVADAETVVDVAETDAIVADAAIEGVQQERYEVVRTAVPE</sequence>
<dbReference type="AlphaFoldDB" id="A0A364KMY6"/>
<gene>
    <name evidence="1" type="ORF">BHQ10_000919</name>
</gene>
<keyword evidence="2" id="KW-1185">Reference proteome</keyword>
<dbReference type="GeneID" id="63790136"/>
<name>A0A364KMY6_TALAM</name>